<reference evidence="2" key="1">
    <citation type="journal article" date="2024" name="Int. J. Syst. Evol. Microbiol.">
        <title>Brooklawnia propionicigenes sp. nov., a facultatively anaerobic, propionate-producing bacterium isolated from a methanogenic reactor treating waste from cattle farms.</title>
        <authorList>
            <person name="Akita Y."/>
            <person name="Ueki A."/>
            <person name="Tonouchi A."/>
            <person name="Sugawara Y."/>
            <person name="Honma S."/>
            <person name="Kaku N."/>
            <person name="Ueki K."/>
        </authorList>
    </citation>
    <scope>NUCLEOTIDE SEQUENCE</scope>
    <source>
        <strain evidence="2">SH051</strain>
    </source>
</reference>
<evidence type="ECO:0000256" key="1">
    <source>
        <dbReference type="SAM" id="Phobius"/>
    </source>
</evidence>
<dbReference type="EMBL" id="AP028056">
    <property type="protein sequence ID" value="BEH02670.1"/>
    <property type="molecule type" value="Genomic_DNA"/>
</dbReference>
<protein>
    <submittedName>
        <fullName evidence="2">Uncharacterized protein</fullName>
    </submittedName>
</protein>
<keyword evidence="3" id="KW-1185">Reference proteome</keyword>
<organism evidence="2 3">
    <name type="scientific">Brooklawnia propionicigenes</name>
    <dbReference type="NCBI Taxonomy" id="3041175"/>
    <lineage>
        <taxon>Bacteria</taxon>
        <taxon>Bacillati</taxon>
        <taxon>Actinomycetota</taxon>
        <taxon>Actinomycetes</taxon>
        <taxon>Propionibacteriales</taxon>
        <taxon>Propionibacteriaceae</taxon>
        <taxon>Brooklawnia</taxon>
    </lineage>
</organism>
<dbReference type="KEGG" id="broo:brsh051_19510"/>
<keyword evidence="1" id="KW-1133">Transmembrane helix</keyword>
<dbReference type="RefSeq" id="WP_286264497.1">
    <property type="nucleotide sequence ID" value="NZ_AP028056.1"/>
</dbReference>
<keyword evidence="1" id="KW-0812">Transmembrane</keyword>
<feature type="transmembrane region" description="Helical" evidence="1">
    <location>
        <begin position="20"/>
        <end position="41"/>
    </location>
</feature>
<accession>A0AAN0KIR7</accession>
<proteinExistence type="predicted"/>
<evidence type="ECO:0000313" key="3">
    <source>
        <dbReference type="Proteomes" id="UP001431656"/>
    </source>
</evidence>
<dbReference type="Proteomes" id="UP001431656">
    <property type="component" value="Chromosome"/>
</dbReference>
<keyword evidence="1" id="KW-0472">Membrane</keyword>
<evidence type="ECO:0000313" key="2">
    <source>
        <dbReference type="EMBL" id="BEH02670.1"/>
    </source>
</evidence>
<gene>
    <name evidence="2" type="ORF">brsh051_19510</name>
</gene>
<dbReference type="NCBIfam" id="TIGR01167">
    <property type="entry name" value="LPXTG_anchor"/>
    <property type="match status" value="1"/>
</dbReference>
<feature type="transmembrane region" description="Helical" evidence="1">
    <location>
        <begin position="53"/>
        <end position="72"/>
    </location>
</feature>
<sequence>MPENLKTEPVKADLTDIRIIIGAALGLIGVFLLIIALVATGPEQLAKTGGINGNLWSGLGLVVVSLAMVIWWKLNPSGGASPAGQ</sequence>
<dbReference type="AlphaFoldDB" id="A0AAN0KIR7"/>
<name>A0AAN0KIR7_9ACTN</name>